<organism evidence="1 2">
    <name type="scientific">Ornithinibacillus halophilus</name>
    <dbReference type="NCBI Taxonomy" id="930117"/>
    <lineage>
        <taxon>Bacteria</taxon>
        <taxon>Bacillati</taxon>
        <taxon>Bacillota</taxon>
        <taxon>Bacilli</taxon>
        <taxon>Bacillales</taxon>
        <taxon>Bacillaceae</taxon>
        <taxon>Ornithinibacillus</taxon>
    </lineage>
</organism>
<evidence type="ECO:0000313" key="1">
    <source>
        <dbReference type="EMBL" id="SHG86931.1"/>
    </source>
</evidence>
<reference evidence="1" key="1">
    <citation type="submission" date="2016-11" db="EMBL/GenBank/DDBJ databases">
        <authorList>
            <person name="Jaros S."/>
            <person name="Januszkiewicz K."/>
            <person name="Wedrychowicz H."/>
        </authorList>
    </citation>
    <scope>NUCLEOTIDE SEQUENCE [LARGE SCALE GENOMIC DNA]</scope>
    <source>
        <strain evidence="1">IBRC-M 10683</strain>
    </source>
</reference>
<dbReference type="RefSeq" id="WP_072892033.1">
    <property type="nucleotide sequence ID" value="NZ_FQVW01000075.1"/>
</dbReference>
<dbReference type="STRING" id="930117.SAMN05216225_10757"/>
<keyword evidence="2" id="KW-1185">Reference proteome</keyword>
<evidence type="ECO:0000313" key="2">
    <source>
        <dbReference type="Proteomes" id="UP000183988"/>
    </source>
</evidence>
<dbReference type="GO" id="GO:0032259">
    <property type="term" value="P:methylation"/>
    <property type="evidence" value="ECO:0007669"/>
    <property type="project" value="UniProtKB-KW"/>
</dbReference>
<keyword evidence="1" id="KW-0489">Methyltransferase</keyword>
<dbReference type="PANTHER" id="PTHR35276">
    <property type="entry name" value="S-ADENOSYL-L-METHIONINE-DEPENDENT METHYLTRANSFERASES SUPERFAMILY PROTEIN"/>
    <property type="match status" value="1"/>
</dbReference>
<keyword evidence="1" id="KW-0808">Transferase</keyword>
<accession>A0A1M5NBQ7</accession>
<protein>
    <submittedName>
        <fullName evidence="1">Putative rRNA methylase</fullName>
    </submittedName>
</protein>
<dbReference type="GO" id="GO:0008168">
    <property type="term" value="F:methyltransferase activity"/>
    <property type="evidence" value="ECO:0007669"/>
    <property type="project" value="UniProtKB-KW"/>
</dbReference>
<dbReference type="AlphaFoldDB" id="A0A1M5NBQ7"/>
<dbReference type="Gene3D" id="3.40.50.150">
    <property type="entry name" value="Vaccinia Virus protein VP39"/>
    <property type="match status" value="1"/>
</dbReference>
<dbReference type="EMBL" id="FQVW01000075">
    <property type="protein sequence ID" value="SHG86931.1"/>
    <property type="molecule type" value="Genomic_DNA"/>
</dbReference>
<dbReference type="OrthoDB" id="9792989at2"/>
<dbReference type="SUPFAM" id="SSF53335">
    <property type="entry name" value="S-adenosyl-L-methionine-dependent methyltransferases"/>
    <property type="match status" value="1"/>
</dbReference>
<dbReference type="InterPro" id="IPR029063">
    <property type="entry name" value="SAM-dependent_MTases_sf"/>
</dbReference>
<sequence length="185" mass="20509">MLKILDYAHHLMSKAINQGETAIDATCGNGNDTIKLSEIVGENGKVLAFDIQQQAIKNTKKRLAEQGISNVEVIHDSHANVEEHLNPEDRIGGAIFNLGYLPKGDKTVITEATTTIEAIDNILTYLKENGIVVVVIYHGHPGGETEKDAVIDYTTSLDQKSYHVLRYEFINQKNNPPFVIAIEKR</sequence>
<gene>
    <name evidence="1" type="ORF">SAMN05216225_10757</name>
</gene>
<dbReference type="Proteomes" id="UP000183988">
    <property type="component" value="Unassembled WGS sequence"/>
</dbReference>
<dbReference type="CDD" id="cd02440">
    <property type="entry name" value="AdoMet_MTases"/>
    <property type="match status" value="1"/>
</dbReference>
<name>A0A1M5NBQ7_9BACI</name>
<proteinExistence type="predicted"/>
<dbReference type="Pfam" id="PF06962">
    <property type="entry name" value="rRNA_methylase"/>
    <property type="match status" value="1"/>
</dbReference>
<dbReference type="InterPro" id="IPR010719">
    <property type="entry name" value="MnmM_MeTrfase"/>
</dbReference>
<dbReference type="PANTHER" id="PTHR35276:SF1">
    <property type="entry name" value="TRNA (MNM(5)S(2)U34)-METHYLTRANSFERASE, CHLOROPLASTIC"/>
    <property type="match status" value="1"/>
</dbReference>